<feature type="region of interest" description="Disordered" evidence="3">
    <location>
        <begin position="358"/>
        <end position="377"/>
    </location>
</feature>
<evidence type="ECO:0000259" key="4">
    <source>
        <dbReference type="PROSITE" id="PS50127"/>
    </source>
</evidence>
<dbReference type="EMBL" id="JAUKTV010000004">
    <property type="protein sequence ID" value="KAK0739516.1"/>
    <property type="molecule type" value="Genomic_DNA"/>
</dbReference>
<evidence type="ECO:0000256" key="2">
    <source>
        <dbReference type="ARBA" id="ARBA00022786"/>
    </source>
</evidence>
<evidence type="ECO:0000256" key="1">
    <source>
        <dbReference type="ARBA" id="ARBA00022679"/>
    </source>
</evidence>
<keyword evidence="1" id="KW-0808">Transferase</keyword>
<dbReference type="InterPro" id="IPR000608">
    <property type="entry name" value="UBC"/>
</dbReference>
<sequence length="891" mass="98994">MPPLKEKLGLHMQKVQSIFRPSKRRISEDDASNQPPKQHRTMLAKNKTSVAPSPTFQTPPSTSVSGSSKASKTVSRSSGGVKTPHASTAMRKSSRPLPPAPPHSMHHTIAMIIVDIVLLSWGLCKLFELPLRQMGVWRYFQILKLWPSATAFIEHAEPPGSSKENPIDLDEPPSYHSGSASSTQRTLSMSASINSLSIDDDQRQVFDDEAIARLLQEDFQEEHEHAEQSKPNHELFLPLTEEEVQDQIEGLKAKYHTRRCYKCPRSSKMTADSIVQKTQSMLKDGKSFLGRIHPFTKCKICHFEGCMACGKPAKSFPPETSGVYVTDTIRGLWCCTEGRAFVIFSLLCGYERPGSRNTKIPTLPSSGQPEQPEQPVQQTTTAFPKGTGYGGVSHLVNSFKVVKKPKTESEEVYWYLLTLAQALPSVEKDEFESVPGLRVMIHTSPMVRLACEILRSAAIEEMDKRAGIIKAALGFVESLSRNWDAASSVFHEQILFPPEEQLLMATLPSKKPEKSNERVAHETAQSVYTVVEKLAVTCRAFLEGSKTFGVDGDEAVSIASKVCKLQVYLSQHKPKPESLEERPDPCPTASSISRVVTRSKGKELELAVAAAKMAEYHKEHGVMDVADEALLAKFHFQAQANQSTGARMRKLFAQIASLHSDLPDGIYVRYGESRPDMLKVLMFGPKNTPYEHGIFQFDIFCDQDFPKKPPKVQFLTTGGGRARFNPNLYNDGKVCLSLLGTWEGPTWVPDTSTILQVLVSIQSMIFVENPYFNEPGYQNDPNFAQSELYSRDKEYLTVKYAINPWLMALGKASGSQTSLVTLADCNLWGDIVLKHFELKGPAILAKVKEWEKKPRAAIRCTLVTWLESALKRPLAIPNAAAEARQSGAASK</sequence>
<feature type="compositionally biased region" description="Low complexity" evidence="3">
    <location>
        <begin position="368"/>
        <end position="377"/>
    </location>
</feature>
<feature type="compositionally biased region" description="Low complexity" evidence="3">
    <location>
        <begin position="52"/>
        <end position="79"/>
    </location>
</feature>
<dbReference type="PROSITE" id="PS50127">
    <property type="entry name" value="UBC_2"/>
    <property type="match status" value="1"/>
</dbReference>
<dbReference type="Proteomes" id="UP001172159">
    <property type="component" value="Unassembled WGS sequence"/>
</dbReference>
<dbReference type="PANTHER" id="PTHR46116">
    <property type="entry name" value="(E3-INDEPENDENT) E2 UBIQUITIN-CONJUGATING ENZYME"/>
    <property type="match status" value="1"/>
</dbReference>
<dbReference type="InterPro" id="IPR016135">
    <property type="entry name" value="UBQ-conjugating_enzyme/RWD"/>
</dbReference>
<proteinExistence type="predicted"/>
<evidence type="ECO:0000256" key="3">
    <source>
        <dbReference type="SAM" id="MobiDB-lite"/>
    </source>
</evidence>
<accession>A0AA40BSD1</accession>
<reference evidence="5" key="1">
    <citation type="submission" date="2023-06" db="EMBL/GenBank/DDBJ databases">
        <title>Genome-scale phylogeny and comparative genomics of the fungal order Sordariales.</title>
        <authorList>
            <consortium name="Lawrence Berkeley National Laboratory"/>
            <person name="Hensen N."/>
            <person name="Bonometti L."/>
            <person name="Westerberg I."/>
            <person name="Brannstrom I.O."/>
            <person name="Guillou S."/>
            <person name="Cros-Aarteil S."/>
            <person name="Calhoun S."/>
            <person name="Haridas S."/>
            <person name="Kuo A."/>
            <person name="Mondo S."/>
            <person name="Pangilinan J."/>
            <person name="Riley R."/>
            <person name="Labutti K."/>
            <person name="Andreopoulos B."/>
            <person name="Lipzen A."/>
            <person name="Chen C."/>
            <person name="Yanf M."/>
            <person name="Daum C."/>
            <person name="Ng V."/>
            <person name="Clum A."/>
            <person name="Steindorff A."/>
            <person name="Ohm R."/>
            <person name="Martin F."/>
            <person name="Silar P."/>
            <person name="Natvig D."/>
            <person name="Lalanne C."/>
            <person name="Gautier V."/>
            <person name="Ament-Velasquez S.L."/>
            <person name="Kruys A."/>
            <person name="Hutchinson M.I."/>
            <person name="Powell A.J."/>
            <person name="Barry K."/>
            <person name="Miller A.N."/>
            <person name="Grigoriev I.V."/>
            <person name="Debuchy R."/>
            <person name="Gladieux P."/>
            <person name="Thoren M.H."/>
            <person name="Johannesson H."/>
        </authorList>
    </citation>
    <scope>NUCLEOTIDE SEQUENCE</scope>
    <source>
        <strain evidence="5">CBS 540.89</strain>
    </source>
</reference>
<dbReference type="SMART" id="SM00212">
    <property type="entry name" value="UBCc"/>
    <property type="match status" value="1"/>
</dbReference>
<evidence type="ECO:0000313" key="6">
    <source>
        <dbReference type="Proteomes" id="UP001172159"/>
    </source>
</evidence>
<feature type="region of interest" description="Disordered" evidence="3">
    <location>
        <begin position="156"/>
        <end position="183"/>
    </location>
</feature>
<organism evidence="5 6">
    <name type="scientific">Apiosordaria backusii</name>
    <dbReference type="NCBI Taxonomy" id="314023"/>
    <lineage>
        <taxon>Eukaryota</taxon>
        <taxon>Fungi</taxon>
        <taxon>Dikarya</taxon>
        <taxon>Ascomycota</taxon>
        <taxon>Pezizomycotina</taxon>
        <taxon>Sordariomycetes</taxon>
        <taxon>Sordariomycetidae</taxon>
        <taxon>Sordariales</taxon>
        <taxon>Lasiosphaeriaceae</taxon>
        <taxon>Apiosordaria</taxon>
    </lineage>
</organism>
<keyword evidence="2" id="KW-0833">Ubl conjugation pathway</keyword>
<feature type="domain" description="UBC core" evidence="4">
    <location>
        <begin position="646"/>
        <end position="802"/>
    </location>
</feature>
<feature type="compositionally biased region" description="Polar residues" evidence="3">
    <location>
        <begin position="358"/>
        <end position="367"/>
    </location>
</feature>
<name>A0AA40BSD1_9PEZI</name>
<dbReference type="AlphaFoldDB" id="A0AA40BSD1"/>
<gene>
    <name evidence="5" type="ORF">B0T21DRAFT_308303</name>
</gene>
<feature type="region of interest" description="Disordered" evidence="3">
    <location>
        <begin position="1"/>
        <end position="102"/>
    </location>
</feature>
<comment type="caution">
    <text evidence="5">The sequence shown here is derived from an EMBL/GenBank/DDBJ whole genome shotgun (WGS) entry which is preliminary data.</text>
</comment>
<evidence type="ECO:0000313" key="5">
    <source>
        <dbReference type="EMBL" id="KAK0739516.1"/>
    </source>
</evidence>
<dbReference type="PANTHER" id="PTHR46116:SF39">
    <property type="entry name" value="BACULOVIRAL IAP REPEAT-CONTAINING PROTEIN 6"/>
    <property type="match status" value="1"/>
</dbReference>
<dbReference type="GO" id="GO:0016740">
    <property type="term" value="F:transferase activity"/>
    <property type="evidence" value="ECO:0007669"/>
    <property type="project" value="UniProtKB-KW"/>
</dbReference>
<protein>
    <recommendedName>
        <fullName evidence="4">UBC core domain-containing protein</fullName>
    </recommendedName>
</protein>
<dbReference type="Pfam" id="PF00179">
    <property type="entry name" value="UQ_con"/>
    <property type="match status" value="1"/>
</dbReference>
<keyword evidence="6" id="KW-1185">Reference proteome</keyword>
<dbReference type="Gene3D" id="3.10.110.10">
    <property type="entry name" value="Ubiquitin Conjugating Enzyme"/>
    <property type="match status" value="1"/>
</dbReference>
<dbReference type="SUPFAM" id="SSF54495">
    <property type="entry name" value="UBC-like"/>
    <property type="match status" value="1"/>
</dbReference>